<reference evidence="1 2" key="1">
    <citation type="submission" date="2021-08" db="EMBL/GenBank/DDBJ databases">
        <title>FDA dAtabase for Regulatory Grade micrObial Sequences (FDA-ARGOS): Supporting development and validation of Infectious Disease Dx tests.</title>
        <authorList>
            <person name="Sproer C."/>
            <person name="Gronow S."/>
            <person name="Severitt S."/>
            <person name="Schroder I."/>
            <person name="Tallon L."/>
            <person name="Sadzewicz L."/>
            <person name="Zhao X."/>
            <person name="Boylan J."/>
            <person name="Ott S."/>
            <person name="Bowen H."/>
            <person name="Vavikolanu K."/>
            <person name="Hazen T."/>
            <person name="Aluvathingal J."/>
            <person name="Nadendla S."/>
            <person name="Lowell S."/>
            <person name="Myers T."/>
            <person name="Yan Y."/>
            <person name="Sichtig H."/>
        </authorList>
    </citation>
    <scope>NUCLEOTIDE SEQUENCE [LARGE SCALE GENOMIC DNA]</scope>
    <source>
        <strain evidence="1 2">FDAARGOS_1460</strain>
    </source>
</reference>
<sequence length="626" mass="73378">MIDYNESLKLDKLNESDLLGKYNHLVWVTPGSLVDILRQLEPSYRNEGKSNDLRYLVYDLGDGYALIEGSVGDYRKQISPLPLDIQSILDKSLEQEINKVFKNKNSDPKTNELSIKFHANLLVNELKKVMSKEFKLKEEFKDNKEYFDYLDSEYSKIAQEINENVNEKKEKVQGIVEFFKAEYGNTEEESLKSILNDYLETKEIGVAYYESDDGVPTQSKYSLDTNEFVQYINEVEVERESGGVSFLGYTPTYDDLVYVDVTDEKLKELGLAYNSFHELTFIEENKVLIDSIIEEFEDQVMLEADGKPNGGKSFDSETYKDFYEELENYFDMDVMTVQEFDKELNKCGLKLPQNIYEKYTENQEDIEMTKDVKDLAIKFSNKDVHEYKTKDVFDNNKEIVKFRIRFPEESEYKDFSLDTKIAPRVNDDGLTSYMYISPEFEYKAIAPGVSNDGELDWKNKKEIKISGTDLQREFNKGKERLEKLSDEVTKNDVYIKFLNTSVNEYKVNDLYYDQGEHSKFRIRFPEESQYKDFSIDTKIKPIKNKDNQTSYIYIDKDYDYKIVAPGIDENKKLNWEDKSVLKVKGSELKFEFDKGLERVNEICSQKVPDEKIESNKKEIDKGERKR</sequence>
<proteinExistence type="predicted"/>
<dbReference type="RefSeq" id="WP_223420278.1">
    <property type="nucleotide sequence ID" value="NZ_JAIPME010000002.1"/>
</dbReference>
<evidence type="ECO:0000313" key="1">
    <source>
        <dbReference type="EMBL" id="MBZ2387333.1"/>
    </source>
</evidence>
<dbReference type="Proteomes" id="UP000734271">
    <property type="component" value="Unassembled WGS sequence"/>
</dbReference>
<gene>
    <name evidence="1" type="ORF">K8P03_08565</name>
</gene>
<organism evidence="1 2">
    <name type="scientific">Anaerococcus murdochii</name>
    <dbReference type="NCBI Taxonomy" id="411577"/>
    <lineage>
        <taxon>Bacteria</taxon>
        <taxon>Bacillati</taxon>
        <taxon>Bacillota</taxon>
        <taxon>Tissierellia</taxon>
        <taxon>Tissierellales</taxon>
        <taxon>Peptoniphilaceae</taxon>
        <taxon>Anaerococcus</taxon>
    </lineage>
</organism>
<comment type="caution">
    <text evidence="1">The sequence shown here is derived from an EMBL/GenBank/DDBJ whole genome shotgun (WGS) entry which is preliminary data.</text>
</comment>
<dbReference type="EMBL" id="JAIPME010000002">
    <property type="protein sequence ID" value="MBZ2387333.1"/>
    <property type="molecule type" value="Genomic_DNA"/>
</dbReference>
<evidence type="ECO:0000313" key="2">
    <source>
        <dbReference type="Proteomes" id="UP000734271"/>
    </source>
</evidence>
<accession>A0ABS7T0M1</accession>
<name>A0ABS7T0M1_9FIRM</name>
<protein>
    <submittedName>
        <fullName evidence="1">Uncharacterized protein</fullName>
    </submittedName>
</protein>
<keyword evidence="2" id="KW-1185">Reference proteome</keyword>